<dbReference type="Pfam" id="PF13578">
    <property type="entry name" value="Methyltransf_24"/>
    <property type="match status" value="1"/>
</dbReference>
<comment type="caution">
    <text evidence="1">The sequence shown here is derived from an EMBL/GenBank/DDBJ whole genome shotgun (WGS) entry which is preliminary data.</text>
</comment>
<dbReference type="eggNOG" id="COG4122">
    <property type="taxonomic scope" value="Bacteria"/>
</dbReference>
<protein>
    <recommendedName>
        <fullName evidence="3">Methyltransferase</fullName>
    </recommendedName>
</protein>
<dbReference type="Proteomes" id="UP000029221">
    <property type="component" value="Unassembled WGS sequence"/>
</dbReference>
<dbReference type="Gene3D" id="3.40.50.150">
    <property type="entry name" value="Vaccinia Virus protein VP39"/>
    <property type="match status" value="1"/>
</dbReference>
<dbReference type="EMBL" id="BBML01000002">
    <property type="protein sequence ID" value="GAK96447.1"/>
    <property type="molecule type" value="Genomic_DNA"/>
</dbReference>
<sequence>MYDKKRYQEYDELLRFRESVKNHKQILKVEDFGAGSRIFKNNIRKTDEILRHNCSTINKTKILFRIARYFKIENALELGTSLGIGSHALSTAQPKALIDTVEGSKEVSQFASERLKNHLNVKVHNNQFLDFLHSDQCKPKYDLIFLDGHHDGAATVTYFNELLKHSHDQTIFILDDINWSKDMNSAWKTLQKHPRVTASIDTFKWGFIWTRPEQRQQSFHIFL</sequence>
<accession>A0A090Q2N5</accession>
<keyword evidence="2" id="KW-1185">Reference proteome</keyword>
<gene>
    <name evidence="1" type="ORF">JCM19294_1960</name>
</gene>
<dbReference type="SUPFAM" id="SSF53335">
    <property type="entry name" value="S-adenosyl-L-methionine-dependent methyltransferases"/>
    <property type="match status" value="1"/>
</dbReference>
<name>A0A090Q2N5_9FLAO</name>
<dbReference type="InterPro" id="IPR029063">
    <property type="entry name" value="SAM-dependent_MTases_sf"/>
</dbReference>
<dbReference type="RefSeq" id="WP_201770714.1">
    <property type="nucleotide sequence ID" value="NZ_BBML01000002.1"/>
</dbReference>
<reference evidence="1" key="1">
    <citation type="journal article" date="2014" name="Genome Announc.">
        <title>Draft Genome Sequences of Marine Flavobacterium Nonlabens Strains NR17, NR24, NR27, NR32, NR33, and Ara13.</title>
        <authorList>
            <person name="Nakanishi M."/>
            <person name="Meirelles P."/>
            <person name="Suzuki R."/>
            <person name="Takatani N."/>
            <person name="Mino S."/>
            <person name="Suda W."/>
            <person name="Oshima K."/>
            <person name="Hattori M."/>
            <person name="Ohkuma M."/>
            <person name="Hosokawa M."/>
            <person name="Miyashita K."/>
            <person name="Thompson F.L."/>
            <person name="Niwa A."/>
            <person name="Sawabe T."/>
            <person name="Sawabe T."/>
        </authorList>
    </citation>
    <scope>NUCLEOTIDE SEQUENCE [LARGE SCALE GENOMIC DNA]</scope>
    <source>
        <strain evidence="1">JCM 19294</strain>
    </source>
</reference>
<organism evidence="1 2">
    <name type="scientific">Nonlabens tegetincola</name>
    <dbReference type="NCBI Taxonomy" id="323273"/>
    <lineage>
        <taxon>Bacteria</taxon>
        <taxon>Pseudomonadati</taxon>
        <taxon>Bacteroidota</taxon>
        <taxon>Flavobacteriia</taxon>
        <taxon>Flavobacteriales</taxon>
        <taxon>Flavobacteriaceae</taxon>
        <taxon>Nonlabens</taxon>
    </lineage>
</organism>
<evidence type="ECO:0000313" key="1">
    <source>
        <dbReference type="EMBL" id="GAK96447.1"/>
    </source>
</evidence>
<dbReference type="STRING" id="319236.BST91_08035"/>
<evidence type="ECO:0000313" key="2">
    <source>
        <dbReference type="Proteomes" id="UP000029221"/>
    </source>
</evidence>
<evidence type="ECO:0008006" key="3">
    <source>
        <dbReference type="Google" id="ProtNLM"/>
    </source>
</evidence>
<dbReference type="AlphaFoldDB" id="A0A090Q2N5"/>
<proteinExistence type="predicted"/>